<keyword evidence="3 6" id="KW-0540">Nuclease</keyword>
<evidence type="ECO:0000256" key="5">
    <source>
        <dbReference type="ARBA" id="ARBA00022839"/>
    </source>
</evidence>
<comment type="function">
    <text evidence="6">SbcCD cleaves DNA hairpin structures. These structures can inhibit DNA replication and are intermediates in certain DNA recombination reactions. The complex acts as a 3'-&gt;5' double strand exonuclease that can open hairpins. It also has a 5' single-strand endonuclease activity.</text>
</comment>
<organism evidence="9 10">
    <name type="scientific">Calothrix parasitica NIES-267</name>
    <dbReference type="NCBI Taxonomy" id="1973488"/>
    <lineage>
        <taxon>Bacteria</taxon>
        <taxon>Bacillati</taxon>
        <taxon>Cyanobacteriota</taxon>
        <taxon>Cyanophyceae</taxon>
        <taxon>Nostocales</taxon>
        <taxon>Calotrichaceae</taxon>
        <taxon>Calothrix</taxon>
    </lineage>
</organism>
<evidence type="ECO:0000256" key="7">
    <source>
        <dbReference type="SAM" id="MobiDB-lite"/>
    </source>
</evidence>
<dbReference type="GO" id="GO:0006260">
    <property type="term" value="P:DNA replication"/>
    <property type="evidence" value="ECO:0007669"/>
    <property type="project" value="UniProtKB-KW"/>
</dbReference>
<keyword evidence="6" id="KW-0235">DNA replication</keyword>
<proteinExistence type="inferred from homology"/>
<dbReference type="InterPro" id="IPR004843">
    <property type="entry name" value="Calcineurin-like_PHP"/>
</dbReference>
<feature type="region of interest" description="Disordered" evidence="7">
    <location>
        <begin position="407"/>
        <end position="436"/>
    </location>
</feature>
<dbReference type="InterPro" id="IPR041796">
    <property type="entry name" value="Mre11_N"/>
</dbReference>
<protein>
    <recommendedName>
        <fullName evidence="2 6">Nuclease SbcCD subunit D</fullName>
    </recommendedName>
</protein>
<dbReference type="Pfam" id="PF00149">
    <property type="entry name" value="Metallophos"/>
    <property type="match status" value="1"/>
</dbReference>
<sequence length="436" mass="48505">MIKILHLSDIHMGSGFTHGRINPETGLNSRLEDFVSTLSVCIDRAIEEEVDLVLFGGDAFPDATPPPYVQQAFASQFRRLVDAQIPTVLLVGNHDQHSQGQGGASLCIYRTLGVPGVIVGDTLDTHNIQTRSGEVQVITLPWLTRSALMTRQETQGLSLGEINELLTERLQVVLEGEIRRLDPDIPIVLLAHLMADNANLGAERFLAVGKGFTLPLSLLTRPCFDYVALGHVHRHQNLNKSNRPPVIYPGSIERVDFSEEKEDKGYVMVEVESGNAKWEFCPLEVRVFRTIEVDVSKTEDPLDKIAKSVAKNNIEDAVVRLVYKLRSEQLDLIDNSSLQEILSPAHTYTIHPELVSQLARPRVPELSTSSSIDPMEALKTYLNNREDLQDIADSMMQAAHNLLGDDDEDLLDSLDNQHSSDTNTPADKENTQLRLL</sequence>
<feature type="domain" description="Calcineurin-like phosphoesterase" evidence="8">
    <location>
        <begin position="2"/>
        <end position="234"/>
    </location>
</feature>
<dbReference type="Gene3D" id="3.60.21.10">
    <property type="match status" value="1"/>
</dbReference>
<dbReference type="SUPFAM" id="SSF56300">
    <property type="entry name" value="Metallo-dependent phosphatases"/>
    <property type="match status" value="1"/>
</dbReference>
<dbReference type="EMBL" id="AP018227">
    <property type="protein sequence ID" value="BAY87477.1"/>
    <property type="molecule type" value="Genomic_DNA"/>
</dbReference>
<evidence type="ECO:0000256" key="6">
    <source>
        <dbReference type="RuleBase" id="RU363069"/>
    </source>
</evidence>
<dbReference type="OrthoDB" id="9773856at2"/>
<comment type="subunit">
    <text evidence="6">Heterodimer of SbcC and SbcD.</text>
</comment>
<keyword evidence="4 6" id="KW-0378">Hydrolase</keyword>
<reference evidence="9 10" key="1">
    <citation type="submission" date="2017-06" db="EMBL/GenBank/DDBJ databases">
        <title>Genome sequencing of cyanobaciteial culture collection at National Institute for Environmental Studies (NIES).</title>
        <authorList>
            <person name="Hirose Y."/>
            <person name="Shimura Y."/>
            <person name="Fujisawa T."/>
            <person name="Nakamura Y."/>
            <person name="Kawachi M."/>
        </authorList>
    </citation>
    <scope>NUCLEOTIDE SEQUENCE [LARGE SCALE GENOMIC DNA]</scope>
    <source>
        <strain evidence="9 10">NIES-267</strain>
    </source>
</reference>
<evidence type="ECO:0000256" key="2">
    <source>
        <dbReference type="ARBA" id="ARBA00013365"/>
    </source>
</evidence>
<keyword evidence="10" id="KW-1185">Reference proteome</keyword>
<feature type="compositionally biased region" description="Polar residues" evidence="7">
    <location>
        <begin position="416"/>
        <end position="425"/>
    </location>
</feature>
<dbReference type="PANTHER" id="PTHR30337">
    <property type="entry name" value="COMPONENT OF ATP-DEPENDENT DSDNA EXONUCLEASE"/>
    <property type="match status" value="1"/>
</dbReference>
<dbReference type="InterPro" id="IPR050535">
    <property type="entry name" value="DNA_Repair-Maintenance_Comp"/>
</dbReference>
<keyword evidence="6" id="KW-0255">Endonuclease</keyword>
<dbReference type="AlphaFoldDB" id="A0A1Z4M1Z1"/>
<dbReference type="InterPro" id="IPR004593">
    <property type="entry name" value="SbcD"/>
</dbReference>
<evidence type="ECO:0000256" key="1">
    <source>
        <dbReference type="ARBA" id="ARBA00010555"/>
    </source>
</evidence>
<accession>A0A1Z4M1Z1</accession>
<feature type="compositionally biased region" description="Basic and acidic residues" evidence="7">
    <location>
        <begin position="426"/>
        <end position="436"/>
    </location>
</feature>
<evidence type="ECO:0000313" key="9">
    <source>
        <dbReference type="EMBL" id="BAY87477.1"/>
    </source>
</evidence>
<keyword evidence="5 6" id="KW-0269">Exonuclease</keyword>
<keyword evidence="6" id="KW-0233">DNA recombination</keyword>
<dbReference type="CDD" id="cd00840">
    <property type="entry name" value="MPP_Mre11_N"/>
    <property type="match status" value="1"/>
</dbReference>
<dbReference type="NCBIfam" id="TIGR00619">
    <property type="entry name" value="sbcd"/>
    <property type="match status" value="1"/>
</dbReference>
<evidence type="ECO:0000256" key="3">
    <source>
        <dbReference type="ARBA" id="ARBA00022722"/>
    </source>
</evidence>
<dbReference type="Proteomes" id="UP000218418">
    <property type="component" value="Chromosome"/>
</dbReference>
<dbReference type="GO" id="GO:0008408">
    <property type="term" value="F:3'-5' exonuclease activity"/>
    <property type="evidence" value="ECO:0007669"/>
    <property type="project" value="InterPro"/>
</dbReference>
<dbReference type="PANTHER" id="PTHR30337:SF0">
    <property type="entry name" value="NUCLEASE SBCCD SUBUNIT D"/>
    <property type="match status" value="1"/>
</dbReference>
<evidence type="ECO:0000313" key="10">
    <source>
        <dbReference type="Proteomes" id="UP000218418"/>
    </source>
</evidence>
<name>A0A1Z4M1Z1_9CYAN</name>
<evidence type="ECO:0000256" key="4">
    <source>
        <dbReference type="ARBA" id="ARBA00022801"/>
    </source>
</evidence>
<evidence type="ECO:0000259" key="8">
    <source>
        <dbReference type="Pfam" id="PF00149"/>
    </source>
</evidence>
<gene>
    <name evidence="6" type="primary">sbcD</name>
    <name evidence="9" type="ORF">NIES267_69990</name>
</gene>
<dbReference type="InterPro" id="IPR029052">
    <property type="entry name" value="Metallo-depent_PP-like"/>
</dbReference>
<dbReference type="GO" id="GO:0004519">
    <property type="term" value="F:endonuclease activity"/>
    <property type="evidence" value="ECO:0007669"/>
    <property type="project" value="UniProtKB-KW"/>
</dbReference>
<comment type="similarity">
    <text evidence="1 6">Belongs to the SbcD family.</text>
</comment>
<dbReference type="GO" id="GO:0006310">
    <property type="term" value="P:DNA recombination"/>
    <property type="evidence" value="ECO:0007669"/>
    <property type="project" value="UniProtKB-KW"/>
</dbReference>